<reference evidence="2" key="1">
    <citation type="submission" date="2021-06" db="EMBL/GenBank/DDBJ databases">
        <title>Genome Sequence of Mortierella hyaline Strain SCG-10, a Cold-Adapted, Nitrate-Reducing Fungus Isolated from Soil in Minnesota, USA.</title>
        <authorList>
            <person name="Aldossari N."/>
        </authorList>
    </citation>
    <scope>NUCLEOTIDE SEQUENCE</scope>
    <source>
        <strain evidence="2">SCG-10</strain>
    </source>
</reference>
<dbReference type="SMART" id="SM01163">
    <property type="entry name" value="DUF1785"/>
    <property type="match status" value="1"/>
</dbReference>
<dbReference type="SUPFAM" id="SSF101690">
    <property type="entry name" value="PAZ domain"/>
    <property type="match status" value="1"/>
</dbReference>
<dbReference type="OrthoDB" id="10252740at2759"/>
<organism evidence="2 3">
    <name type="scientific">Linnemannia hyalina</name>
    <dbReference type="NCBI Taxonomy" id="64524"/>
    <lineage>
        <taxon>Eukaryota</taxon>
        <taxon>Fungi</taxon>
        <taxon>Fungi incertae sedis</taxon>
        <taxon>Mucoromycota</taxon>
        <taxon>Mortierellomycotina</taxon>
        <taxon>Mortierellomycetes</taxon>
        <taxon>Mortierellales</taxon>
        <taxon>Mortierellaceae</taxon>
        <taxon>Linnemannia</taxon>
    </lineage>
</organism>
<gene>
    <name evidence="2" type="ORF">KI688_011584</name>
</gene>
<dbReference type="InterPro" id="IPR014811">
    <property type="entry name" value="ArgoL1"/>
</dbReference>
<dbReference type="PANTHER" id="PTHR22891">
    <property type="entry name" value="EUKARYOTIC TRANSLATION INITIATION FACTOR 2C"/>
    <property type="match status" value="1"/>
</dbReference>
<dbReference type="Proteomes" id="UP000707451">
    <property type="component" value="Unassembled WGS sequence"/>
</dbReference>
<evidence type="ECO:0000313" key="3">
    <source>
        <dbReference type="Proteomes" id="UP000707451"/>
    </source>
</evidence>
<keyword evidence="3" id="KW-1185">Reference proteome</keyword>
<dbReference type="InterPro" id="IPR036085">
    <property type="entry name" value="PAZ_dom_sf"/>
</dbReference>
<dbReference type="Pfam" id="PF16486">
    <property type="entry name" value="ArgoN"/>
    <property type="match status" value="1"/>
</dbReference>
<proteinExistence type="predicted"/>
<dbReference type="AlphaFoldDB" id="A0A9P7XXG8"/>
<sequence length="212" mass="23789">MATPPTQVTEYVRRPAPGKVGKVVNIHSNFFEVKQLPNITIHHYDVTVTPDVPPPVNRKIFQQLTTSYRESDLNGARPVFDGRKNMFSPKAFPFESRMFEIVLAGDITPNPNPARPPPKFKVKVKKASTINLEELHRFLNGRSPLTNNCLTAIMALDVLIRHQPAMLYATVGRSFYTPIGKQALAGPLDVWRGFYQSARPAVGMSSLQFFLL</sequence>
<dbReference type="InterPro" id="IPR032474">
    <property type="entry name" value="Argonaute_N"/>
</dbReference>
<accession>A0A9P7XXG8</accession>
<comment type="caution">
    <text evidence="2">The sequence shown here is derived from an EMBL/GenBank/DDBJ whole genome shotgun (WGS) entry which is preliminary data.</text>
</comment>
<dbReference type="Pfam" id="PF08699">
    <property type="entry name" value="ArgoL1"/>
    <property type="match status" value="1"/>
</dbReference>
<evidence type="ECO:0000313" key="2">
    <source>
        <dbReference type="EMBL" id="KAG9067993.1"/>
    </source>
</evidence>
<dbReference type="EMBL" id="JAHRHY010000007">
    <property type="protein sequence ID" value="KAG9067993.1"/>
    <property type="molecule type" value="Genomic_DNA"/>
</dbReference>
<protein>
    <recommendedName>
        <fullName evidence="1">Argonaute linker 1 domain-containing protein</fullName>
    </recommendedName>
</protein>
<name>A0A9P7XXG8_9FUNG</name>
<evidence type="ECO:0000259" key="1">
    <source>
        <dbReference type="SMART" id="SM01163"/>
    </source>
</evidence>
<feature type="domain" description="Argonaute linker 1" evidence="1">
    <location>
        <begin position="169"/>
        <end position="212"/>
    </location>
</feature>